<proteinExistence type="predicted"/>
<dbReference type="Proteomes" id="UP001153636">
    <property type="component" value="Chromosome 17"/>
</dbReference>
<keyword evidence="3" id="KW-1185">Reference proteome</keyword>
<gene>
    <name evidence="2" type="ORF">PSYICH_LOCUS5531</name>
</gene>
<accession>A0A9P0CJA8</accession>
<evidence type="ECO:0000256" key="1">
    <source>
        <dbReference type="SAM" id="MobiDB-lite"/>
    </source>
</evidence>
<evidence type="ECO:0000313" key="2">
    <source>
        <dbReference type="EMBL" id="CAH1104442.1"/>
    </source>
</evidence>
<reference evidence="2" key="1">
    <citation type="submission" date="2022-01" db="EMBL/GenBank/DDBJ databases">
        <authorList>
            <person name="King R."/>
        </authorList>
    </citation>
    <scope>NUCLEOTIDE SEQUENCE</scope>
</reference>
<name>A0A9P0CJA8_9CUCU</name>
<dbReference type="EMBL" id="OV651829">
    <property type="protein sequence ID" value="CAH1104442.1"/>
    <property type="molecule type" value="Genomic_DNA"/>
</dbReference>
<dbReference type="OrthoDB" id="6784278at2759"/>
<organism evidence="2 3">
    <name type="scientific">Psylliodes chrysocephalus</name>
    <dbReference type="NCBI Taxonomy" id="3402493"/>
    <lineage>
        <taxon>Eukaryota</taxon>
        <taxon>Metazoa</taxon>
        <taxon>Ecdysozoa</taxon>
        <taxon>Arthropoda</taxon>
        <taxon>Hexapoda</taxon>
        <taxon>Insecta</taxon>
        <taxon>Pterygota</taxon>
        <taxon>Neoptera</taxon>
        <taxon>Endopterygota</taxon>
        <taxon>Coleoptera</taxon>
        <taxon>Polyphaga</taxon>
        <taxon>Cucujiformia</taxon>
        <taxon>Chrysomeloidea</taxon>
        <taxon>Chrysomelidae</taxon>
        <taxon>Galerucinae</taxon>
        <taxon>Alticini</taxon>
        <taxon>Psylliodes</taxon>
    </lineage>
</organism>
<feature type="compositionally biased region" description="Polar residues" evidence="1">
    <location>
        <begin position="17"/>
        <end position="52"/>
    </location>
</feature>
<feature type="region of interest" description="Disordered" evidence="1">
    <location>
        <begin position="1"/>
        <end position="52"/>
    </location>
</feature>
<sequence>MIEQPGSSSEEKLPVISTPTKTTSSDAAVEQATTSAVEQPGTSSTNIPLQRTSPTMSSLYVDVERTSIFPSVLYYPSPFKRALRCIHSDDKAGPGKKRREVLPAVVTSPQMLEYFKHKEGNKKGGA</sequence>
<dbReference type="AlphaFoldDB" id="A0A9P0CJA8"/>
<evidence type="ECO:0000313" key="3">
    <source>
        <dbReference type="Proteomes" id="UP001153636"/>
    </source>
</evidence>
<protein>
    <submittedName>
        <fullName evidence="2">Uncharacterized protein</fullName>
    </submittedName>
</protein>